<evidence type="ECO:0000256" key="4">
    <source>
        <dbReference type="ARBA" id="ARBA00022824"/>
    </source>
</evidence>
<gene>
    <name evidence="9" type="ORF">AAWM_11043</name>
</gene>
<proteinExistence type="inferred from homology"/>
<dbReference type="EMBL" id="BDHI01000029">
    <property type="protein sequence ID" value="GCB28158.1"/>
    <property type="molecule type" value="Genomic_DNA"/>
</dbReference>
<reference evidence="9 10" key="1">
    <citation type="submission" date="2016-09" db="EMBL/GenBank/DDBJ databases">
        <title>Aspergillus awamori IFM 58123T.</title>
        <authorList>
            <person name="Kusuya Y."/>
            <person name="Shimizu M."/>
            <person name="Takahashi H."/>
            <person name="Yaguchi T."/>
        </authorList>
    </citation>
    <scope>NUCLEOTIDE SEQUENCE [LARGE SCALE GENOMIC DNA]</scope>
    <source>
        <strain evidence="9 10">IFM 58123</strain>
    </source>
</reference>
<evidence type="ECO:0000256" key="6">
    <source>
        <dbReference type="ARBA" id="ARBA00023136"/>
    </source>
</evidence>
<dbReference type="InterPro" id="IPR008506">
    <property type="entry name" value="SND2/TMEM208"/>
</dbReference>
<organism evidence="9 10">
    <name type="scientific">Aspergillus awamori</name>
    <name type="common">Black koji mold</name>
    <dbReference type="NCBI Taxonomy" id="105351"/>
    <lineage>
        <taxon>Eukaryota</taxon>
        <taxon>Fungi</taxon>
        <taxon>Dikarya</taxon>
        <taxon>Ascomycota</taxon>
        <taxon>Pezizomycotina</taxon>
        <taxon>Eurotiomycetes</taxon>
        <taxon>Eurotiomycetidae</taxon>
        <taxon>Eurotiales</taxon>
        <taxon>Aspergillaceae</taxon>
        <taxon>Aspergillus</taxon>
    </lineage>
</organism>
<name>A0A401L9G9_ASPAW</name>
<comment type="similarity">
    <text evidence="2">Belongs to the TMEM208 family.</text>
</comment>
<protein>
    <submittedName>
        <fullName evidence="9">Meiotically up-regulated gene 69 protein</fullName>
    </submittedName>
</protein>
<comment type="subcellular location">
    <subcellularLocation>
        <location evidence="1">Endoplasmic reticulum membrane</location>
        <topology evidence="1">Multi-pass membrane protein</topology>
    </subcellularLocation>
</comment>
<evidence type="ECO:0000313" key="10">
    <source>
        <dbReference type="Proteomes" id="UP000286921"/>
    </source>
</evidence>
<feature type="transmembrane region" description="Helical" evidence="8">
    <location>
        <begin position="171"/>
        <end position="189"/>
    </location>
</feature>
<dbReference type="Pfam" id="PF05620">
    <property type="entry name" value="TMEM208_SND2"/>
    <property type="match status" value="1"/>
</dbReference>
<keyword evidence="4" id="KW-0256">Endoplasmic reticulum</keyword>
<evidence type="ECO:0000256" key="3">
    <source>
        <dbReference type="ARBA" id="ARBA00022692"/>
    </source>
</evidence>
<feature type="compositionally biased region" description="Basic residues" evidence="7">
    <location>
        <begin position="13"/>
        <end position="33"/>
    </location>
</feature>
<dbReference type="GO" id="GO:0005773">
    <property type="term" value="C:vacuole"/>
    <property type="evidence" value="ECO:0007669"/>
    <property type="project" value="GOC"/>
</dbReference>
<dbReference type="PANTHER" id="PTHR13505">
    <property type="entry name" value="TRANSMEMBRANE PROTEIN 208"/>
    <property type="match status" value="1"/>
</dbReference>
<evidence type="ECO:0000256" key="5">
    <source>
        <dbReference type="ARBA" id="ARBA00022989"/>
    </source>
</evidence>
<evidence type="ECO:0000256" key="2">
    <source>
        <dbReference type="ARBA" id="ARBA00009950"/>
    </source>
</evidence>
<evidence type="ECO:0000256" key="8">
    <source>
        <dbReference type="SAM" id="Phobius"/>
    </source>
</evidence>
<keyword evidence="3 8" id="KW-0812">Transmembrane</keyword>
<comment type="caution">
    <text evidence="9">The sequence shown here is derived from an EMBL/GenBank/DDBJ whole genome shotgun (WGS) entry which is preliminary data.</text>
</comment>
<accession>A0A401L9G9</accession>
<feature type="region of interest" description="Disordered" evidence="7">
    <location>
        <begin position="1"/>
        <end position="36"/>
    </location>
</feature>
<dbReference type="AlphaFoldDB" id="A0A401L9G9"/>
<keyword evidence="6 8" id="KW-0472">Membrane</keyword>
<dbReference type="GO" id="GO:0006624">
    <property type="term" value="P:vacuolar protein processing"/>
    <property type="evidence" value="ECO:0007669"/>
    <property type="project" value="TreeGrafter"/>
</dbReference>
<dbReference type="STRING" id="105351.A0A401L9G9"/>
<dbReference type="Proteomes" id="UP000286921">
    <property type="component" value="Unassembled WGS sequence"/>
</dbReference>
<dbReference type="GO" id="GO:0005789">
    <property type="term" value="C:endoplasmic reticulum membrane"/>
    <property type="evidence" value="ECO:0007669"/>
    <property type="project" value="UniProtKB-SubCell"/>
</dbReference>
<dbReference type="PANTHER" id="PTHR13505:SF7">
    <property type="entry name" value="TRANSMEMBRANE PROTEIN 208"/>
    <property type="match status" value="1"/>
</dbReference>
<feature type="region of interest" description="Disordered" evidence="7">
    <location>
        <begin position="204"/>
        <end position="233"/>
    </location>
</feature>
<evidence type="ECO:0000256" key="1">
    <source>
        <dbReference type="ARBA" id="ARBA00004477"/>
    </source>
</evidence>
<keyword evidence="5 8" id="KW-1133">Transmembrane helix</keyword>
<evidence type="ECO:0000313" key="9">
    <source>
        <dbReference type="EMBL" id="GCB28158.1"/>
    </source>
</evidence>
<evidence type="ECO:0000256" key="7">
    <source>
        <dbReference type="SAM" id="MobiDB-lite"/>
    </source>
</evidence>
<feature type="transmembrane region" description="Helical" evidence="8">
    <location>
        <begin position="73"/>
        <end position="95"/>
    </location>
</feature>
<sequence length="233" mass="25914">MSKGAKSHVATSRQRKRQTRYTRQKPKAGRGAKRQSPTEVVVHDAFLAMFWSSESGGAWLKAAKTLAARNASLLTRTHLISFALHFLFLALHWLFNRPRSLTPYFTLACPTLIIEFYLERLGRPVYNPADGSLRSPGEDLGAAGLTEYMWDVLYWTWGCIGAACLFGDRAWWLWIVVPVYSVWLAYSTFMGMKSGLAGMGGAGAGAGQEQGGAAESKRQKKMEKRGARGVQYR</sequence>
<keyword evidence="10" id="KW-1185">Reference proteome</keyword>